<dbReference type="SUPFAM" id="SSF53335">
    <property type="entry name" value="S-adenosyl-L-methionine-dependent methyltransferases"/>
    <property type="match status" value="1"/>
</dbReference>
<dbReference type="InterPro" id="IPR029063">
    <property type="entry name" value="SAM-dependent_MTases_sf"/>
</dbReference>
<organism evidence="2 3">
    <name type="scientific">Microbacterium allomyrinae</name>
    <dbReference type="NCBI Taxonomy" id="2830666"/>
    <lineage>
        <taxon>Bacteria</taxon>
        <taxon>Bacillati</taxon>
        <taxon>Actinomycetota</taxon>
        <taxon>Actinomycetes</taxon>
        <taxon>Micrococcales</taxon>
        <taxon>Microbacteriaceae</taxon>
        <taxon>Microbacterium</taxon>
    </lineage>
</organism>
<dbReference type="EMBL" id="JAGTTN010000001">
    <property type="protein sequence ID" value="MCC2030840.1"/>
    <property type="molecule type" value="Genomic_DNA"/>
</dbReference>
<keyword evidence="3" id="KW-1185">Reference proteome</keyword>
<dbReference type="AlphaFoldDB" id="A0A9X1S248"/>
<dbReference type="PANTHER" id="PTHR43861:SF1">
    <property type="entry name" value="TRANS-ACONITATE 2-METHYLTRANSFERASE"/>
    <property type="match status" value="1"/>
</dbReference>
<evidence type="ECO:0000313" key="2">
    <source>
        <dbReference type="EMBL" id="MCC2030840.1"/>
    </source>
</evidence>
<dbReference type="GO" id="GO:0008168">
    <property type="term" value="F:methyltransferase activity"/>
    <property type="evidence" value="ECO:0007669"/>
    <property type="project" value="UniProtKB-KW"/>
</dbReference>
<dbReference type="PANTHER" id="PTHR43861">
    <property type="entry name" value="TRANS-ACONITATE 2-METHYLTRANSFERASE-RELATED"/>
    <property type="match status" value="1"/>
</dbReference>
<sequence length="296" mass="32443">MADCAAWPYGARTRVSRPRYSRRVSGAYTHGHHESVLRSHRWRTAENSAGYLLPHLKQGMRVLDVGSGPGTITIDLAGLVAPGLVTGIDASPAIVEQAASAARERGIGNVDFVVDDAYALDAVDDTYDVVHAHQVLQHLDRPVDALREFRRVVRPDGIVAARDVDYEGVIWYPLVPGLDEWRDVYLRVHRAVSGDPAAGRRLKAWARAAGFADVTSSVSTWLFESPEDRAWWGGAWAERAVSSDFARHAVDLGFADRAALERMASGWNEWAASEDGWLLMPHAEILARGTADDSPA</sequence>
<keyword evidence="2" id="KW-0489">Methyltransferase</keyword>
<keyword evidence="2" id="KW-0808">Transferase</keyword>
<protein>
    <submittedName>
        <fullName evidence="2">Methyltransferase domain-containing protein</fullName>
    </submittedName>
</protein>
<dbReference type="InterPro" id="IPR025714">
    <property type="entry name" value="Methyltranfer_dom"/>
</dbReference>
<evidence type="ECO:0000259" key="1">
    <source>
        <dbReference type="Pfam" id="PF13847"/>
    </source>
</evidence>
<dbReference type="Proteomes" id="UP001139354">
    <property type="component" value="Unassembled WGS sequence"/>
</dbReference>
<reference evidence="2" key="1">
    <citation type="submission" date="2021-04" db="EMBL/GenBank/DDBJ databases">
        <title>Microbacterium tenobrionis sp. nov. and Microbacterium allomyrinae sp. nov., isolated from larvae of Tenobrio molitor and Allomyrina dichotoma, respectively.</title>
        <authorList>
            <person name="Lee S.D."/>
        </authorList>
    </citation>
    <scope>NUCLEOTIDE SEQUENCE</scope>
    <source>
        <strain evidence="2">BWT-G7</strain>
    </source>
</reference>
<comment type="caution">
    <text evidence="2">The sequence shown here is derived from an EMBL/GenBank/DDBJ whole genome shotgun (WGS) entry which is preliminary data.</text>
</comment>
<dbReference type="GO" id="GO:0032259">
    <property type="term" value="P:methylation"/>
    <property type="evidence" value="ECO:0007669"/>
    <property type="project" value="UniProtKB-KW"/>
</dbReference>
<dbReference type="CDD" id="cd02440">
    <property type="entry name" value="AdoMet_MTases"/>
    <property type="match status" value="1"/>
</dbReference>
<evidence type="ECO:0000313" key="3">
    <source>
        <dbReference type="Proteomes" id="UP001139354"/>
    </source>
</evidence>
<feature type="domain" description="Methyltransferase" evidence="1">
    <location>
        <begin position="57"/>
        <end position="165"/>
    </location>
</feature>
<proteinExistence type="predicted"/>
<name>A0A9X1S248_9MICO</name>
<gene>
    <name evidence="2" type="ORF">KEC57_01430</name>
</gene>
<accession>A0A9X1S248</accession>
<dbReference type="Gene3D" id="3.40.50.150">
    <property type="entry name" value="Vaccinia Virus protein VP39"/>
    <property type="match status" value="1"/>
</dbReference>
<dbReference type="Pfam" id="PF13847">
    <property type="entry name" value="Methyltransf_31"/>
    <property type="match status" value="1"/>
</dbReference>